<keyword evidence="4" id="KW-1185">Reference proteome</keyword>
<feature type="signal peptide" evidence="1">
    <location>
        <begin position="1"/>
        <end position="23"/>
    </location>
</feature>
<reference evidence="3 4" key="1">
    <citation type="submission" date="2020-11" db="EMBL/GenBank/DDBJ databases">
        <title>Complete genome sequence for Salinimonas sp. strain G2-b.</title>
        <authorList>
            <person name="Park S.-J."/>
        </authorList>
    </citation>
    <scope>NUCLEOTIDE SEQUENCE [LARGE SCALE GENOMIC DNA]</scope>
    <source>
        <strain evidence="3 4">G2-b</strain>
    </source>
</reference>
<evidence type="ECO:0000313" key="4">
    <source>
        <dbReference type="Proteomes" id="UP000595095"/>
    </source>
</evidence>
<evidence type="ECO:0000256" key="1">
    <source>
        <dbReference type="SAM" id="SignalP"/>
    </source>
</evidence>
<evidence type="ECO:0000259" key="2">
    <source>
        <dbReference type="Pfam" id="PF07589"/>
    </source>
</evidence>
<protein>
    <submittedName>
        <fullName evidence="3">PEP-CTERM sorting domain-containing protein</fullName>
    </submittedName>
</protein>
<evidence type="ECO:0000313" key="3">
    <source>
        <dbReference type="EMBL" id="QPG05257.1"/>
    </source>
</evidence>
<sequence>MKFTSVISTMAASWLLISGTCQAALITEDFDDGLAQGWTLTGLWHVTDNNPNGSAGALGYVKDETAGTTLNGNFNTGSANSGTATSGALQCANPGNQGCSLSFDSLDGSEASIWDILDVFLIQNSVATQILANNGGAAFNDNMYRTSVFNIADFLASNDPFQVEFSFDTGDAILNNFPGPRVDNFALQTSNANIPEPATMALITLGLMALSTRKYRQTIVLK</sequence>
<name>A0A7S9HCV1_9ALTE</name>
<dbReference type="KEGG" id="smaa:IT774_14225"/>
<accession>A0A7S9HCV1</accession>
<dbReference type="EMBL" id="CP064795">
    <property type="protein sequence ID" value="QPG05257.1"/>
    <property type="molecule type" value="Genomic_DNA"/>
</dbReference>
<dbReference type="RefSeq" id="WP_195810348.1">
    <property type="nucleotide sequence ID" value="NZ_CP064795.1"/>
</dbReference>
<keyword evidence="1" id="KW-0732">Signal</keyword>
<organism evidence="3 4">
    <name type="scientific">Salinimonas marina</name>
    <dbReference type="NCBI Taxonomy" id="2785918"/>
    <lineage>
        <taxon>Bacteria</taxon>
        <taxon>Pseudomonadati</taxon>
        <taxon>Pseudomonadota</taxon>
        <taxon>Gammaproteobacteria</taxon>
        <taxon>Alteromonadales</taxon>
        <taxon>Alteromonadaceae</taxon>
        <taxon>Alteromonas/Salinimonas group</taxon>
        <taxon>Salinimonas</taxon>
    </lineage>
</organism>
<gene>
    <name evidence="3" type="ORF">IT774_14225</name>
</gene>
<dbReference type="NCBIfam" id="TIGR02595">
    <property type="entry name" value="PEP_CTERM"/>
    <property type="match status" value="1"/>
</dbReference>
<dbReference type="AlphaFoldDB" id="A0A7S9HCV1"/>
<feature type="domain" description="Ice-binding protein C-terminal" evidence="2">
    <location>
        <begin position="194"/>
        <end position="213"/>
    </location>
</feature>
<dbReference type="Proteomes" id="UP000595095">
    <property type="component" value="Chromosome"/>
</dbReference>
<dbReference type="InterPro" id="IPR013424">
    <property type="entry name" value="Ice-binding_C"/>
</dbReference>
<feature type="chain" id="PRO_5032475617" evidence="1">
    <location>
        <begin position="24"/>
        <end position="222"/>
    </location>
</feature>
<dbReference type="Pfam" id="PF07589">
    <property type="entry name" value="PEP-CTERM"/>
    <property type="match status" value="1"/>
</dbReference>
<proteinExistence type="predicted"/>